<feature type="chain" id="PRO_5003447131" description="Peptidase M12B domain-containing protein" evidence="7">
    <location>
        <begin position="19"/>
        <end position="553"/>
    </location>
</feature>
<dbReference type="InterPro" id="IPR024079">
    <property type="entry name" value="MetalloPept_cat_dom_sf"/>
</dbReference>
<feature type="compositionally biased region" description="Low complexity" evidence="6">
    <location>
        <begin position="492"/>
        <end position="518"/>
    </location>
</feature>
<feature type="domain" description="Peptidase M12B" evidence="8">
    <location>
        <begin position="173"/>
        <end position="393"/>
    </location>
</feature>
<reference evidence="9" key="1">
    <citation type="journal article" date="2011" name="PLoS ONE">
        <title>A deep insight into the sialotranscriptome of the gulf coast tick, Amblyomma maculatum.</title>
        <authorList>
            <person name="Karim S."/>
            <person name="Singh P."/>
            <person name="Ribeiro J.M."/>
        </authorList>
    </citation>
    <scope>NUCLEOTIDE SEQUENCE</scope>
    <source>
        <tissue evidence="9">Salivary gland</tissue>
    </source>
</reference>
<dbReference type="Gene3D" id="3.40.390.10">
    <property type="entry name" value="Collagenase (Catalytic Domain)"/>
    <property type="match status" value="1"/>
</dbReference>
<dbReference type="GO" id="GO:0004222">
    <property type="term" value="F:metalloendopeptidase activity"/>
    <property type="evidence" value="ECO:0007669"/>
    <property type="project" value="InterPro"/>
</dbReference>
<dbReference type="GO" id="GO:0046872">
    <property type="term" value="F:metal ion binding"/>
    <property type="evidence" value="ECO:0007669"/>
    <property type="project" value="UniProtKB-KW"/>
</dbReference>
<feature type="compositionally biased region" description="Low complexity" evidence="6">
    <location>
        <begin position="525"/>
        <end position="537"/>
    </location>
</feature>
<evidence type="ECO:0000256" key="3">
    <source>
        <dbReference type="ARBA" id="ARBA00022833"/>
    </source>
</evidence>
<organism evidence="9">
    <name type="scientific">Amblyomma maculatum</name>
    <name type="common">Gulf Coast tick</name>
    <dbReference type="NCBI Taxonomy" id="34609"/>
    <lineage>
        <taxon>Eukaryota</taxon>
        <taxon>Metazoa</taxon>
        <taxon>Ecdysozoa</taxon>
        <taxon>Arthropoda</taxon>
        <taxon>Chelicerata</taxon>
        <taxon>Arachnida</taxon>
        <taxon>Acari</taxon>
        <taxon>Parasitiformes</taxon>
        <taxon>Ixodida</taxon>
        <taxon>Ixodoidea</taxon>
        <taxon>Ixodidae</taxon>
        <taxon>Amblyomminae</taxon>
        <taxon>Amblyomma</taxon>
    </lineage>
</organism>
<feature type="signal peptide" evidence="7">
    <location>
        <begin position="1"/>
        <end position="18"/>
    </location>
</feature>
<evidence type="ECO:0000256" key="4">
    <source>
        <dbReference type="ARBA" id="ARBA00023049"/>
    </source>
</evidence>
<keyword evidence="5" id="KW-0479">Metal-binding</keyword>
<evidence type="ECO:0000256" key="1">
    <source>
        <dbReference type="ARBA" id="ARBA00022670"/>
    </source>
</evidence>
<dbReference type="AlphaFoldDB" id="G3MLM1"/>
<protein>
    <recommendedName>
        <fullName evidence="8">Peptidase M12B domain-containing protein</fullName>
    </recommendedName>
</protein>
<evidence type="ECO:0000313" key="9">
    <source>
        <dbReference type="EMBL" id="AEO34389.1"/>
    </source>
</evidence>
<dbReference type="PANTHER" id="PTHR11905">
    <property type="entry name" value="ADAM A DISINTEGRIN AND METALLOPROTEASE DOMAIN"/>
    <property type="match status" value="1"/>
</dbReference>
<evidence type="ECO:0000256" key="6">
    <source>
        <dbReference type="SAM" id="MobiDB-lite"/>
    </source>
</evidence>
<dbReference type="EMBL" id="JO842772">
    <property type="protein sequence ID" value="AEO34389.1"/>
    <property type="molecule type" value="mRNA"/>
</dbReference>
<dbReference type="PANTHER" id="PTHR11905:SF159">
    <property type="entry name" value="ADAM METALLOPROTEASE"/>
    <property type="match status" value="1"/>
</dbReference>
<dbReference type="GO" id="GO:0006509">
    <property type="term" value="P:membrane protein ectodomain proteolysis"/>
    <property type="evidence" value="ECO:0007669"/>
    <property type="project" value="TreeGrafter"/>
</dbReference>
<accession>G3MLM1</accession>
<feature type="binding site" evidence="5">
    <location>
        <position position="331"/>
    </location>
    <ligand>
        <name>Zn(2+)</name>
        <dbReference type="ChEBI" id="CHEBI:29105"/>
        <note>catalytic</note>
    </ligand>
</feature>
<keyword evidence="2" id="KW-0378">Hydrolase</keyword>
<evidence type="ECO:0000256" key="7">
    <source>
        <dbReference type="SAM" id="SignalP"/>
    </source>
</evidence>
<feature type="binding site" evidence="5">
    <location>
        <position position="325"/>
    </location>
    <ligand>
        <name>Zn(2+)</name>
        <dbReference type="ChEBI" id="CHEBI:29105"/>
        <note>catalytic</note>
    </ligand>
</feature>
<dbReference type="InterPro" id="IPR001590">
    <property type="entry name" value="Peptidase_M12B"/>
</dbReference>
<keyword evidence="1" id="KW-0645">Protease</keyword>
<feature type="active site" evidence="5">
    <location>
        <position position="322"/>
    </location>
</feature>
<keyword evidence="4" id="KW-0482">Metalloprotease</keyword>
<proteinExistence type="evidence at transcript level"/>
<dbReference type="PROSITE" id="PS50215">
    <property type="entry name" value="ADAM_MEPRO"/>
    <property type="match status" value="1"/>
</dbReference>
<feature type="binding site" evidence="5">
    <location>
        <position position="321"/>
    </location>
    <ligand>
        <name>Zn(2+)</name>
        <dbReference type="ChEBI" id="CHEBI:29105"/>
        <note>catalytic</note>
    </ligand>
</feature>
<keyword evidence="7" id="KW-0732">Signal</keyword>
<sequence>MAMCCICMIVWMILQVDALQKTRLVYPRLLEERSADGRVVVHVHNNLTLNLREASVAAPRVHVLTEENGKPVTQFYKGEDIDRYIYEDEEKIATVMIEKLQGGLLMRGLIGPRHRIQPMPVTEKSEGTLVPHSIYEIEQEDMLDKTLNDVHTAPEGILSERMHQYRGYLPDIVNVEVFVVSDGRHHRHFQTTGRLLWYLCVLINSANLRYRAASYPKIRLMLTGVEMPKAEPYAVISQQEYLFDEGTIGKFKTYAFRKKNEFGNPDLVYLMTGLDVYTVLNGKASDAGLGIGYVSGVCTDHYVALGEDKPGLFTGVHTFTHEVAHLLGAKHDGDAADKNEVGHPGASGCPWKDGHIMSYINKGPEHHQFSRCSLEQMRFVLRLRGEPCWRYSTSGYAVEDKFPGMMVSFQNFCDNIFNKKEYTFEASHVDPNSCKVRCRYYKYQRYNPYQSGTYKIRYEYKEDALDFMPCAEQKVCIQGKCVQKPGHVTEATRPTESPRTRPPITSRPSRTTGTSTTRCVCDEATPYGGRPTSTTYPPRRRGRFSQWYRTRSQ</sequence>
<evidence type="ECO:0000256" key="2">
    <source>
        <dbReference type="ARBA" id="ARBA00022801"/>
    </source>
</evidence>
<dbReference type="Gene3D" id="3.40.1620.60">
    <property type="match status" value="1"/>
</dbReference>
<dbReference type="CDD" id="cd04272">
    <property type="entry name" value="ZnMc_salivary_gland_MPs"/>
    <property type="match status" value="1"/>
</dbReference>
<dbReference type="InterPro" id="IPR034030">
    <property type="entry name" value="ZnMc_salivary_gland_MPs"/>
</dbReference>
<dbReference type="SUPFAM" id="SSF55486">
    <property type="entry name" value="Metalloproteases ('zincins'), catalytic domain"/>
    <property type="match status" value="1"/>
</dbReference>
<name>G3MLM1_AMBMU</name>
<evidence type="ECO:0000259" key="8">
    <source>
        <dbReference type="PROSITE" id="PS50215"/>
    </source>
</evidence>
<feature type="region of interest" description="Disordered" evidence="6">
    <location>
        <begin position="488"/>
        <end position="553"/>
    </location>
</feature>
<comment type="caution">
    <text evidence="5">Lacks conserved residue(s) required for the propagation of feature annotation.</text>
</comment>
<evidence type="ECO:0000256" key="5">
    <source>
        <dbReference type="PROSITE-ProRule" id="PRU00276"/>
    </source>
</evidence>
<keyword evidence="3 5" id="KW-0862">Zinc</keyword>
<dbReference type="Pfam" id="PF13582">
    <property type="entry name" value="Reprolysin_3"/>
    <property type="match status" value="1"/>
</dbReference>